<dbReference type="SUPFAM" id="SSF55729">
    <property type="entry name" value="Acyl-CoA N-acyltransferases (Nat)"/>
    <property type="match status" value="1"/>
</dbReference>
<dbReference type="InterPro" id="IPR016181">
    <property type="entry name" value="Acyl_CoA_acyltransferase"/>
</dbReference>
<name>A0ABW4MX09_9CAUL</name>
<dbReference type="PANTHER" id="PTHR43792:SF1">
    <property type="entry name" value="N-ACETYLTRANSFERASE DOMAIN-CONTAINING PROTEIN"/>
    <property type="match status" value="1"/>
</dbReference>
<dbReference type="RefSeq" id="WP_377280431.1">
    <property type="nucleotide sequence ID" value="NZ_JBHRSI010000001.1"/>
</dbReference>
<sequence>MKITTERLILRPWCADDLAALADMQSDPEVMADYGGPQSLDASRAKLERYQAAFDALGYCRWAVDERGGGFIGYVGVMPVFPGHPRDPGFEVGWRLVRAASGKGYATEAARAALADAFGRVGLAEVLSYTAPDNLRSQAVMGRLGLTRRPELDFEDNGWAGLVWSAAPELFI</sequence>
<dbReference type="Proteomes" id="UP001597237">
    <property type="component" value="Unassembled WGS sequence"/>
</dbReference>
<evidence type="ECO:0000313" key="3">
    <source>
        <dbReference type="Proteomes" id="UP001597237"/>
    </source>
</evidence>
<dbReference type="PANTHER" id="PTHR43792">
    <property type="entry name" value="GNAT FAMILY, PUTATIVE (AFU_ORTHOLOGUE AFUA_3G00765)-RELATED-RELATED"/>
    <property type="match status" value="1"/>
</dbReference>
<evidence type="ECO:0000259" key="1">
    <source>
        <dbReference type="PROSITE" id="PS51186"/>
    </source>
</evidence>
<protein>
    <submittedName>
        <fullName evidence="2">GNAT family N-acetyltransferase</fullName>
    </submittedName>
</protein>
<dbReference type="InterPro" id="IPR051531">
    <property type="entry name" value="N-acetyltransferase"/>
</dbReference>
<dbReference type="Pfam" id="PF13302">
    <property type="entry name" value="Acetyltransf_3"/>
    <property type="match status" value="1"/>
</dbReference>
<dbReference type="EMBL" id="JBHUEY010000001">
    <property type="protein sequence ID" value="MFD1782517.1"/>
    <property type="molecule type" value="Genomic_DNA"/>
</dbReference>
<evidence type="ECO:0000313" key="2">
    <source>
        <dbReference type="EMBL" id="MFD1782517.1"/>
    </source>
</evidence>
<dbReference type="Gene3D" id="3.40.630.30">
    <property type="match status" value="1"/>
</dbReference>
<accession>A0ABW4MX09</accession>
<comment type="caution">
    <text evidence="2">The sequence shown here is derived from an EMBL/GenBank/DDBJ whole genome shotgun (WGS) entry which is preliminary data.</text>
</comment>
<dbReference type="InterPro" id="IPR000182">
    <property type="entry name" value="GNAT_dom"/>
</dbReference>
<keyword evidence="3" id="KW-1185">Reference proteome</keyword>
<gene>
    <name evidence="2" type="ORF">ACFSC0_03850</name>
</gene>
<organism evidence="2 3">
    <name type="scientific">Phenylobacterium terrae</name>
    <dbReference type="NCBI Taxonomy" id="2665495"/>
    <lineage>
        <taxon>Bacteria</taxon>
        <taxon>Pseudomonadati</taxon>
        <taxon>Pseudomonadota</taxon>
        <taxon>Alphaproteobacteria</taxon>
        <taxon>Caulobacterales</taxon>
        <taxon>Caulobacteraceae</taxon>
        <taxon>Phenylobacterium</taxon>
    </lineage>
</organism>
<proteinExistence type="predicted"/>
<reference evidence="3" key="1">
    <citation type="journal article" date="2019" name="Int. J. Syst. Evol. Microbiol.">
        <title>The Global Catalogue of Microorganisms (GCM) 10K type strain sequencing project: providing services to taxonomists for standard genome sequencing and annotation.</title>
        <authorList>
            <consortium name="The Broad Institute Genomics Platform"/>
            <consortium name="The Broad Institute Genome Sequencing Center for Infectious Disease"/>
            <person name="Wu L."/>
            <person name="Ma J."/>
        </authorList>
    </citation>
    <scope>NUCLEOTIDE SEQUENCE [LARGE SCALE GENOMIC DNA]</scope>
    <source>
        <strain evidence="3">DFY28</strain>
    </source>
</reference>
<dbReference type="PROSITE" id="PS51186">
    <property type="entry name" value="GNAT"/>
    <property type="match status" value="1"/>
</dbReference>
<feature type="domain" description="N-acetyltransferase" evidence="1">
    <location>
        <begin position="8"/>
        <end position="169"/>
    </location>
</feature>